<evidence type="ECO:0000313" key="2">
    <source>
        <dbReference type="Proteomes" id="UP000827092"/>
    </source>
</evidence>
<comment type="caution">
    <text evidence="1">The sequence shown here is derived from an EMBL/GenBank/DDBJ whole genome shotgun (WGS) entry which is preliminary data.</text>
</comment>
<proteinExistence type="predicted"/>
<dbReference type="Proteomes" id="UP000827092">
    <property type="component" value="Unassembled WGS sequence"/>
</dbReference>
<dbReference type="EMBL" id="JAFNEN010004303">
    <property type="protein sequence ID" value="KAG8171201.1"/>
    <property type="molecule type" value="Genomic_DNA"/>
</dbReference>
<evidence type="ECO:0000313" key="1">
    <source>
        <dbReference type="EMBL" id="KAG8171201.1"/>
    </source>
</evidence>
<organism evidence="1 2">
    <name type="scientific">Oedothorax gibbosus</name>
    <dbReference type="NCBI Taxonomy" id="931172"/>
    <lineage>
        <taxon>Eukaryota</taxon>
        <taxon>Metazoa</taxon>
        <taxon>Ecdysozoa</taxon>
        <taxon>Arthropoda</taxon>
        <taxon>Chelicerata</taxon>
        <taxon>Arachnida</taxon>
        <taxon>Araneae</taxon>
        <taxon>Araneomorphae</taxon>
        <taxon>Entelegynae</taxon>
        <taxon>Araneoidea</taxon>
        <taxon>Linyphiidae</taxon>
        <taxon>Erigoninae</taxon>
        <taxon>Oedothorax</taxon>
    </lineage>
</organism>
<accession>A0AAV6THR4</accession>
<sequence>MCLRVGRRSRIGTDFLRSSDRLTHVQLLFTGNLRQLQSSRPHLSIAIPPRSAPVAAPGGLRPRHLQTHANATLLITAA</sequence>
<protein>
    <submittedName>
        <fullName evidence="1">Uncharacterized protein</fullName>
    </submittedName>
</protein>
<keyword evidence="2" id="KW-1185">Reference proteome</keyword>
<name>A0AAV6THR4_9ARAC</name>
<dbReference type="AlphaFoldDB" id="A0AAV6THR4"/>
<gene>
    <name evidence="1" type="ORF">JTE90_017001</name>
</gene>
<reference evidence="1 2" key="1">
    <citation type="journal article" date="2022" name="Nat. Ecol. Evol.">
        <title>A masculinizing supergene underlies an exaggerated male reproductive morph in a spider.</title>
        <authorList>
            <person name="Hendrickx F."/>
            <person name="De Corte Z."/>
            <person name="Sonet G."/>
            <person name="Van Belleghem S.M."/>
            <person name="Kostlbacher S."/>
            <person name="Vangestel C."/>
        </authorList>
    </citation>
    <scope>NUCLEOTIDE SEQUENCE [LARGE SCALE GENOMIC DNA]</scope>
    <source>
        <strain evidence="1">W744_W776</strain>
    </source>
</reference>